<dbReference type="Proteomes" id="UP000626697">
    <property type="component" value="Unassembled WGS sequence"/>
</dbReference>
<name>A0ABR6CQY1_9BACI</name>
<reference evidence="1 2" key="1">
    <citation type="submission" date="2020-08" db="EMBL/GenBank/DDBJ databases">
        <title>Genomic Encyclopedia of Type Strains, Phase IV (KMG-IV): sequencing the most valuable type-strain genomes for metagenomic binning, comparative biology and taxonomic classification.</title>
        <authorList>
            <person name="Goeker M."/>
        </authorList>
    </citation>
    <scope>NUCLEOTIDE SEQUENCE [LARGE SCALE GENOMIC DNA]</scope>
    <source>
        <strain evidence="1 2">DSM 105481</strain>
    </source>
</reference>
<organism evidence="1 2">
    <name type="scientific">Peribacillus huizhouensis</name>
    <dbReference type="NCBI Taxonomy" id="1501239"/>
    <lineage>
        <taxon>Bacteria</taxon>
        <taxon>Bacillati</taxon>
        <taxon>Bacillota</taxon>
        <taxon>Bacilli</taxon>
        <taxon>Bacillales</taxon>
        <taxon>Bacillaceae</taxon>
        <taxon>Peribacillus</taxon>
    </lineage>
</organism>
<proteinExistence type="predicted"/>
<keyword evidence="2" id="KW-1185">Reference proteome</keyword>
<evidence type="ECO:0000313" key="2">
    <source>
        <dbReference type="Proteomes" id="UP000626697"/>
    </source>
</evidence>
<evidence type="ECO:0000313" key="1">
    <source>
        <dbReference type="EMBL" id="MBA9027438.1"/>
    </source>
</evidence>
<evidence type="ECO:0008006" key="3">
    <source>
        <dbReference type="Google" id="ProtNLM"/>
    </source>
</evidence>
<sequence>MVVSLFGIAGLVVIGISLCTKRLSIVVYFTWKDIVYVLFNLLLEVDDIWTI</sequence>
<gene>
    <name evidence="1" type="ORF">HNP81_002728</name>
</gene>
<comment type="caution">
    <text evidence="1">The sequence shown here is derived from an EMBL/GenBank/DDBJ whole genome shotgun (WGS) entry which is preliminary data.</text>
</comment>
<protein>
    <recommendedName>
        <fullName evidence="3">Transmembrane protein</fullName>
    </recommendedName>
</protein>
<dbReference type="EMBL" id="JACJHX010000008">
    <property type="protein sequence ID" value="MBA9027438.1"/>
    <property type="molecule type" value="Genomic_DNA"/>
</dbReference>
<accession>A0ABR6CQY1</accession>